<dbReference type="Gene3D" id="1.25.40.20">
    <property type="entry name" value="Ankyrin repeat-containing domain"/>
    <property type="match status" value="2"/>
</dbReference>
<reference evidence="3" key="1">
    <citation type="submission" date="2021-01" db="EMBL/GenBank/DDBJ databases">
        <authorList>
            <person name="Corre E."/>
            <person name="Pelletier E."/>
            <person name="Niang G."/>
            <person name="Scheremetjew M."/>
            <person name="Finn R."/>
            <person name="Kale V."/>
            <person name="Holt S."/>
            <person name="Cochrane G."/>
            <person name="Meng A."/>
            <person name="Brown T."/>
            <person name="Cohen L."/>
        </authorList>
    </citation>
    <scope>NUCLEOTIDE SEQUENCE</scope>
    <source>
        <strain evidence="3">WS</strain>
    </source>
</reference>
<accession>A0A7S1PF33</accession>
<feature type="repeat" description="ANK" evidence="1">
    <location>
        <begin position="150"/>
        <end position="182"/>
    </location>
</feature>
<dbReference type="InterPro" id="IPR036770">
    <property type="entry name" value="Ankyrin_rpt-contain_sf"/>
</dbReference>
<name>A0A7S1PF33_9EUKA</name>
<feature type="region of interest" description="Disordered" evidence="2">
    <location>
        <begin position="355"/>
        <end position="380"/>
    </location>
</feature>
<organism evidence="3">
    <name type="scientific">Percolomonas cosmopolitus</name>
    <dbReference type="NCBI Taxonomy" id="63605"/>
    <lineage>
        <taxon>Eukaryota</taxon>
        <taxon>Discoba</taxon>
        <taxon>Heterolobosea</taxon>
        <taxon>Tetramitia</taxon>
        <taxon>Eutetramitia</taxon>
        <taxon>Percolomonadidae</taxon>
        <taxon>Percolomonas</taxon>
    </lineage>
</organism>
<evidence type="ECO:0000256" key="2">
    <source>
        <dbReference type="SAM" id="MobiDB-lite"/>
    </source>
</evidence>
<feature type="region of interest" description="Disordered" evidence="2">
    <location>
        <begin position="1"/>
        <end position="42"/>
    </location>
</feature>
<dbReference type="PANTHER" id="PTHR46224">
    <property type="entry name" value="ANKYRIN REPEAT FAMILY PROTEIN"/>
    <property type="match status" value="1"/>
</dbReference>
<feature type="compositionally biased region" description="Polar residues" evidence="2">
    <location>
        <begin position="355"/>
        <end position="374"/>
    </location>
</feature>
<feature type="repeat" description="ANK" evidence="1">
    <location>
        <begin position="255"/>
        <end position="287"/>
    </location>
</feature>
<feature type="compositionally biased region" description="Polar residues" evidence="2">
    <location>
        <begin position="1"/>
        <end position="11"/>
    </location>
</feature>
<dbReference type="SMART" id="SM00248">
    <property type="entry name" value="ANK"/>
    <property type="match status" value="7"/>
</dbReference>
<feature type="repeat" description="ANK" evidence="1">
    <location>
        <begin position="218"/>
        <end position="254"/>
    </location>
</feature>
<gene>
    <name evidence="3" type="ORF">PCOS0759_LOCUS131</name>
</gene>
<dbReference type="PANTHER" id="PTHR46224:SF64">
    <property type="entry name" value="IQ MOTIF AND ANKYRIN REPEAT DOMAIN-CONTAINING PROTEIN 1"/>
    <property type="match status" value="1"/>
</dbReference>
<dbReference type="AlphaFoldDB" id="A0A7S1PF33"/>
<dbReference type="InterPro" id="IPR002110">
    <property type="entry name" value="Ankyrin_rpt"/>
</dbReference>
<dbReference type="EMBL" id="HBGD01000165">
    <property type="protein sequence ID" value="CAD9076900.1"/>
    <property type="molecule type" value="Transcribed_RNA"/>
</dbReference>
<dbReference type="InterPro" id="IPR051616">
    <property type="entry name" value="Cul2-RING_E3_ligase_SR"/>
</dbReference>
<evidence type="ECO:0000256" key="1">
    <source>
        <dbReference type="PROSITE-ProRule" id="PRU00023"/>
    </source>
</evidence>
<sequence>MTSSEPNNESNDQMDKNATHNNHPTTKSDNNHNNNNNSQSPSDIEFAITLDNVPRLQRALEKQELDSEKLDDGKQSVSCEDVFEMAVRRAKVQICKYCLKQDPSIDVNKTFPSFKNSNALMQSIKTKTTTDKELYKLLLEHGADPRRGDHYFTPIQKAITNQDLELIDTLVDAGVNLEEEDQNQAQRGTALWFALHMNCFQSFAHLVKLGANVNAKRKGKSLLHYISEHREIKQGSKVVKLLVENHADLEAKDDRGMTPFLHAADYGRLDIMRALKDAGANCKVTYSQDKNALAVCVDSAHAIHHLDAVEYVLKLDLDDTEALRALQNMVDKVGGVAYKKMGTLFVKHGKKISVPTSGSDENSGDGNEMSTITNESDKQE</sequence>
<keyword evidence="1" id="KW-0040">ANK repeat</keyword>
<dbReference type="Pfam" id="PF12796">
    <property type="entry name" value="Ank_2"/>
    <property type="match status" value="1"/>
</dbReference>
<feature type="compositionally biased region" description="Polar residues" evidence="2">
    <location>
        <begin position="19"/>
        <end position="28"/>
    </location>
</feature>
<dbReference type="SUPFAM" id="SSF48403">
    <property type="entry name" value="Ankyrin repeat"/>
    <property type="match status" value="1"/>
</dbReference>
<dbReference type="PROSITE" id="PS50088">
    <property type="entry name" value="ANK_REPEAT"/>
    <property type="match status" value="3"/>
</dbReference>
<proteinExistence type="predicted"/>
<protein>
    <submittedName>
        <fullName evidence="3">Uncharacterized protein</fullName>
    </submittedName>
</protein>
<evidence type="ECO:0000313" key="3">
    <source>
        <dbReference type="EMBL" id="CAD9076900.1"/>
    </source>
</evidence>